<sequence>MGAQERLSTISRHVQTEAKKETFRERLHYKYFLPIQTRWSDNDQYGHINNSIYYHYFDTVINEYLIKNCGLEPNKAGKPIGLVVSSSANFYAPASYPNIIHAGLCISKVGKSSVTYRVGLFENEQPLASVVGGFTHVFVDPINRRPIKGLPETVLKGLDAIKE</sequence>
<dbReference type="Proteomes" id="UP000242414">
    <property type="component" value="Unassembled WGS sequence"/>
</dbReference>
<dbReference type="InterPro" id="IPR029069">
    <property type="entry name" value="HotDog_dom_sf"/>
</dbReference>
<keyword evidence="4" id="KW-0413">Isomerase</keyword>
<dbReference type="CDD" id="cd00586">
    <property type="entry name" value="4HBT"/>
    <property type="match status" value="1"/>
</dbReference>
<dbReference type="SUPFAM" id="SSF54637">
    <property type="entry name" value="Thioesterase/thiol ester dehydrase-isomerase"/>
    <property type="match status" value="1"/>
</dbReference>
<organism evidence="4">
    <name type="scientific">Rhizopus microsporus var. microsporus</name>
    <dbReference type="NCBI Taxonomy" id="86635"/>
    <lineage>
        <taxon>Eukaryota</taxon>
        <taxon>Fungi</taxon>
        <taxon>Fungi incertae sedis</taxon>
        <taxon>Mucoromycota</taxon>
        <taxon>Mucoromycotina</taxon>
        <taxon>Mucoromycetes</taxon>
        <taxon>Mucorales</taxon>
        <taxon>Mucorineae</taxon>
        <taxon>Rhizopodaceae</taxon>
        <taxon>Rhizopus</taxon>
    </lineage>
</organism>
<dbReference type="InterPro" id="IPR050563">
    <property type="entry name" value="4-hydroxybenzoyl-CoA_TE"/>
</dbReference>
<dbReference type="GO" id="GO:0016853">
    <property type="term" value="F:isomerase activity"/>
    <property type="evidence" value="ECO:0007669"/>
    <property type="project" value="UniProtKB-KW"/>
</dbReference>
<dbReference type="Gene3D" id="3.10.129.10">
    <property type="entry name" value="Hotdog Thioesterase"/>
    <property type="match status" value="1"/>
</dbReference>
<name>A0A1X0R0I0_RHIZD</name>
<evidence type="ECO:0000313" key="4">
    <source>
        <dbReference type="EMBL" id="ORE05535.1"/>
    </source>
</evidence>
<gene>
    <name evidence="4" type="ORF">BCV72DRAFT_229542</name>
</gene>
<dbReference type="OrthoDB" id="2420454at2759"/>
<dbReference type="AlphaFoldDB" id="A0A1X0R0I0"/>
<dbReference type="GO" id="GO:0047617">
    <property type="term" value="F:fatty acyl-CoA hydrolase activity"/>
    <property type="evidence" value="ECO:0007669"/>
    <property type="project" value="TreeGrafter"/>
</dbReference>
<dbReference type="Pfam" id="PF03061">
    <property type="entry name" value="4HBT"/>
    <property type="match status" value="1"/>
</dbReference>
<evidence type="ECO:0000259" key="3">
    <source>
        <dbReference type="Pfam" id="PF03061"/>
    </source>
</evidence>
<reference evidence="4" key="1">
    <citation type="journal article" date="2016" name="Proc. Natl. Acad. Sci. U.S.A.">
        <title>Lipid metabolic changes in an early divergent fungus govern the establishment of a mutualistic symbiosis with endobacteria.</title>
        <authorList>
            <person name="Lastovetsky O.A."/>
            <person name="Gaspar M.L."/>
            <person name="Mondo S.J."/>
            <person name="LaButti K.M."/>
            <person name="Sandor L."/>
            <person name="Grigoriev I.V."/>
            <person name="Henry S.A."/>
            <person name="Pawlowska T.E."/>
        </authorList>
    </citation>
    <scope>NUCLEOTIDE SEQUENCE [LARGE SCALE GENOMIC DNA]</scope>
    <source>
        <strain evidence="4">ATCC 52814</strain>
    </source>
</reference>
<dbReference type="PANTHER" id="PTHR31793:SF27">
    <property type="entry name" value="NOVEL THIOESTERASE SUPERFAMILY DOMAIN AND SAPOSIN A-TYPE DOMAIN CONTAINING PROTEIN (0610012H03RIK)"/>
    <property type="match status" value="1"/>
</dbReference>
<evidence type="ECO:0000256" key="2">
    <source>
        <dbReference type="ARBA" id="ARBA00022801"/>
    </source>
</evidence>
<dbReference type="InterPro" id="IPR006683">
    <property type="entry name" value="Thioestr_dom"/>
</dbReference>
<dbReference type="EMBL" id="KV921942">
    <property type="protein sequence ID" value="ORE05535.1"/>
    <property type="molecule type" value="Genomic_DNA"/>
</dbReference>
<keyword evidence="2" id="KW-0378">Hydrolase</keyword>
<comment type="similarity">
    <text evidence="1">Belongs to the 4-hydroxybenzoyl-CoA thioesterase family.</text>
</comment>
<proteinExistence type="inferred from homology"/>
<evidence type="ECO:0000256" key="1">
    <source>
        <dbReference type="ARBA" id="ARBA00005953"/>
    </source>
</evidence>
<accession>A0A1X0R0I0</accession>
<feature type="domain" description="Thioesterase" evidence="3">
    <location>
        <begin position="45"/>
        <end position="126"/>
    </location>
</feature>
<dbReference type="PANTHER" id="PTHR31793">
    <property type="entry name" value="4-HYDROXYBENZOYL-COA THIOESTERASE FAMILY MEMBER"/>
    <property type="match status" value="1"/>
</dbReference>
<protein>
    <submittedName>
        <fullName evidence="4">Thioesterase/thiol ester dehydrase-isomerase</fullName>
    </submittedName>
</protein>
<dbReference type="VEuPathDB" id="FungiDB:BCV72DRAFT_229542"/>